<protein>
    <submittedName>
        <fullName evidence="10">7,8-didemethyl-8-hydroxy-5-deazariboflavin synthase subunit CofH</fullName>
    </submittedName>
</protein>
<dbReference type="SFLD" id="SFLDG01389">
    <property type="entry name" value="menaquinone_synthsis_involved"/>
    <property type="match status" value="1"/>
</dbReference>
<dbReference type="InterPro" id="IPR019940">
    <property type="entry name" value="CofH_family"/>
</dbReference>
<sequence length="364" mass="40259">MRRMKPLDLLLSDCVAGYRLTPEEASMLFKVKGSEVFQVARAADEKRHLLAGDPITFVRNQNINCTNICSNQCGFCGFARQQGENGAYMLSAGELSAQARLATERHVTEICTVSGLHPAFMLDSYLDNYKVIKAAAPHIHLHASNPMEVAYAARKSMCSTHEVLTAFKEAGVETICGTAAEILSDPIRAIICPGKISTNEWIRIIREAHSLGMKSTATIMYGHCESEEDRAEHLSILRTIQDETHGFTEFVPLSFVHQKTAIYKNGTARPGATGREDMLMLAVSRLFLDNFRNIQVSWVKYGMKMAQIGLIAGANDLGGTLYEESISREAGAVSGSYMDPSEMEYIATDLGRTLKERRTDYTLI</sequence>
<evidence type="ECO:0000256" key="7">
    <source>
        <dbReference type="PIRSR" id="PIRSR004762-1"/>
    </source>
</evidence>
<keyword evidence="3 7" id="KW-0949">S-adenosyl-L-methionine</keyword>
<feature type="binding site" evidence="7">
    <location>
        <position position="69"/>
    </location>
    <ligand>
        <name>[4Fe-4S] cluster</name>
        <dbReference type="ChEBI" id="CHEBI:49883"/>
        <note>4Fe-4S-S-AdoMet</note>
    </ligand>
</feature>
<evidence type="ECO:0000313" key="10">
    <source>
        <dbReference type="EMBL" id="PWR71442.1"/>
    </source>
</evidence>
<dbReference type="PIRSF" id="PIRSF004762">
    <property type="entry name" value="CHP00423"/>
    <property type="match status" value="1"/>
</dbReference>
<feature type="binding site" evidence="8">
    <location>
        <position position="75"/>
    </location>
    <ligand>
        <name>S-adenosyl-L-methionine</name>
        <dbReference type="ChEBI" id="CHEBI:59789"/>
    </ligand>
</feature>
<dbReference type="GeneID" id="97550419"/>
<evidence type="ECO:0000259" key="9">
    <source>
        <dbReference type="PROSITE" id="PS51918"/>
    </source>
</evidence>
<dbReference type="NCBIfam" id="TIGR00423">
    <property type="entry name" value="CofH family radical SAM protein"/>
    <property type="match status" value="1"/>
</dbReference>
<dbReference type="RefSeq" id="WP_109969060.1">
    <property type="nucleotide sequence ID" value="NZ_CP176093.1"/>
</dbReference>
<dbReference type="CDD" id="cd01335">
    <property type="entry name" value="Radical_SAM"/>
    <property type="match status" value="1"/>
</dbReference>
<keyword evidence="2" id="KW-0808">Transferase</keyword>
<name>A0A2V2MTT3_9EURY</name>
<dbReference type="SFLD" id="SFLDG01388">
    <property type="entry name" value="7_8-didemethyl-8-hydroxy-5-dea"/>
    <property type="match status" value="1"/>
</dbReference>
<comment type="caution">
    <text evidence="10">The sequence shown here is derived from an EMBL/GenBank/DDBJ whole genome shotgun (WGS) entry which is preliminary data.</text>
</comment>
<evidence type="ECO:0000313" key="11">
    <source>
        <dbReference type="Proteomes" id="UP000245657"/>
    </source>
</evidence>
<dbReference type="InterPro" id="IPR013785">
    <property type="entry name" value="Aldolase_TIM"/>
</dbReference>
<dbReference type="PROSITE" id="PS51918">
    <property type="entry name" value="RADICAL_SAM"/>
    <property type="match status" value="1"/>
</dbReference>
<dbReference type="PANTHER" id="PTHR43076">
    <property type="entry name" value="FO SYNTHASE (COFH)"/>
    <property type="match status" value="1"/>
</dbReference>
<dbReference type="InterPro" id="IPR007197">
    <property type="entry name" value="rSAM"/>
</dbReference>
<dbReference type="InterPro" id="IPR045567">
    <property type="entry name" value="CofH/MnqC-like_C"/>
</dbReference>
<dbReference type="GO" id="GO:0046872">
    <property type="term" value="F:metal ion binding"/>
    <property type="evidence" value="ECO:0007669"/>
    <property type="project" value="UniProtKB-KW"/>
</dbReference>
<keyword evidence="1 7" id="KW-0004">4Fe-4S</keyword>
<dbReference type="GO" id="GO:0044689">
    <property type="term" value="F:7,8-didemethyl-8-hydroxy-5-deazariboflavin synthase activity"/>
    <property type="evidence" value="ECO:0007669"/>
    <property type="project" value="TreeGrafter"/>
</dbReference>
<dbReference type="NCBIfam" id="TIGR03551">
    <property type="entry name" value="F420_cofH"/>
    <property type="match status" value="1"/>
</dbReference>
<feature type="binding site" evidence="7">
    <location>
        <position position="76"/>
    </location>
    <ligand>
        <name>[4Fe-4S] cluster</name>
        <dbReference type="ChEBI" id="CHEBI:49883"/>
        <note>4Fe-4S-S-AdoMet</note>
    </ligand>
</feature>
<dbReference type="GO" id="GO:0016765">
    <property type="term" value="F:transferase activity, transferring alkyl or aryl (other than methyl) groups"/>
    <property type="evidence" value="ECO:0007669"/>
    <property type="project" value="InterPro"/>
</dbReference>
<dbReference type="Gene3D" id="3.20.20.70">
    <property type="entry name" value="Aldolase class I"/>
    <property type="match status" value="1"/>
</dbReference>
<dbReference type="Pfam" id="PF19288">
    <property type="entry name" value="CofH_C"/>
    <property type="match status" value="1"/>
</dbReference>
<evidence type="ECO:0000256" key="6">
    <source>
        <dbReference type="ARBA" id="ARBA00023014"/>
    </source>
</evidence>
<dbReference type="SUPFAM" id="SSF102114">
    <property type="entry name" value="Radical SAM enzymes"/>
    <property type="match status" value="1"/>
</dbReference>
<comment type="cofactor">
    <cofactor evidence="7">
        <name>[4Fe-4S] cluster</name>
        <dbReference type="ChEBI" id="CHEBI:49883"/>
    </cofactor>
    <text evidence="7">Binds 1 [4Fe-4S] cluster. The cluster is coordinated with 3 cysteines and an exchangeable S-adenosyl-L-methionine.</text>
</comment>
<feature type="binding site" evidence="8">
    <location>
        <position position="181"/>
    </location>
    <ligand>
        <name>S-adenosyl-L-methionine</name>
        <dbReference type="ChEBI" id="CHEBI:59789"/>
    </ligand>
</feature>
<dbReference type="SFLD" id="SFLDG01064">
    <property type="entry name" value="F420__menaquinone_cofactor_bio"/>
    <property type="match status" value="1"/>
</dbReference>
<dbReference type="GO" id="GO:0051539">
    <property type="term" value="F:4 iron, 4 sulfur cluster binding"/>
    <property type="evidence" value="ECO:0007669"/>
    <property type="project" value="UniProtKB-KW"/>
</dbReference>
<evidence type="ECO:0000256" key="1">
    <source>
        <dbReference type="ARBA" id="ARBA00022485"/>
    </source>
</evidence>
<dbReference type="InterPro" id="IPR020050">
    <property type="entry name" value="FO_synthase_su2"/>
</dbReference>
<feature type="binding site" evidence="7">
    <location>
        <position position="73"/>
    </location>
    <ligand>
        <name>[4Fe-4S] cluster</name>
        <dbReference type="ChEBI" id="CHEBI:49883"/>
        <note>4Fe-4S-S-AdoMet</note>
    </ligand>
</feature>
<dbReference type="Proteomes" id="UP000245657">
    <property type="component" value="Unassembled WGS sequence"/>
</dbReference>
<accession>A0A2V2MTT3</accession>
<dbReference type="InterPro" id="IPR058240">
    <property type="entry name" value="rSAM_sf"/>
</dbReference>
<keyword evidence="11" id="KW-1185">Reference proteome</keyword>
<evidence type="ECO:0000256" key="5">
    <source>
        <dbReference type="ARBA" id="ARBA00023004"/>
    </source>
</evidence>
<evidence type="ECO:0000256" key="4">
    <source>
        <dbReference type="ARBA" id="ARBA00022723"/>
    </source>
</evidence>
<evidence type="ECO:0000256" key="8">
    <source>
        <dbReference type="PIRSR" id="PIRSR004762-2"/>
    </source>
</evidence>
<reference evidence="10 11" key="1">
    <citation type="submission" date="2018-05" db="EMBL/GenBank/DDBJ databases">
        <title>Draft genome of Methanospirillum lacunae Ki8-1.</title>
        <authorList>
            <person name="Dueholm M.S."/>
            <person name="Nielsen P.H."/>
            <person name="Bakmann L.F."/>
            <person name="Otzen D.E."/>
        </authorList>
    </citation>
    <scope>NUCLEOTIDE SEQUENCE [LARGE SCALE GENOMIC DNA]</scope>
    <source>
        <strain evidence="10 11">Ki8-1</strain>
    </source>
</reference>
<dbReference type="PANTHER" id="PTHR43076:SF1">
    <property type="entry name" value="LIPOYL SYNTHASE 2"/>
    <property type="match status" value="1"/>
</dbReference>
<dbReference type="AlphaFoldDB" id="A0A2V2MTT3"/>
<dbReference type="EMBL" id="QGMY01000008">
    <property type="protein sequence ID" value="PWR71442.1"/>
    <property type="molecule type" value="Genomic_DNA"/>
</dbReference>
<evidence type="ECO:0000256" key="2">
    <source>
        <dbReference type="ARBA" id="ARBA00022679"/>
    </source>
</evidence>
<dbReference type="SFLD" id="SFLDS00029">
    <property type="entry name" value="Radical_SAM"/>
    <property type="match status" value="1"/>
</dbReference>
<gene>
    <name evidence="10" type="primary">cofH</name>
    <name evidence="10" type="ORF">DK846_11295</name>
</gene>
<keyword evidence="6 7" id="KW-0411">Iron-sulfur</keyword>
<keyword evidence="4" id="KW-0479">Metal-binding</keyword>
<keyword evidence="5 7" id="KW-0408">Iron</keyword>
<dbReference type="InterPro" id="IPR034405">
    <property type="entry name" value="F420"/>
</dbReference>
<dbReference type="OrthoDB" id="8186at2157"/>
<evidence type="ECO:0000256" key="3">
    <source>
        <dbReference type="ARBA" id="ARBA00022691"/>
    </source>
</evidence>
<feature type="domain" description="Radical SAM core" evidence="9">
    <location>
        <begin position="50"/>
        <end position="289"/>
    </location>
</feature>
<organism evidence="10 11">
    <name type="scientific">Methanospirillum lacunae</name>
    <dbReference type="NCBI Taxonomy" id="668570"/>
    <lineage>
        <taxon>Archaea</taxon>
        <taxon>Methanobacteriati</taxon>
        <taxon>Methanobacteriota</taxon>
        <taxon>Stenosarchaea group</taxon>
        <taxon>Methanomicrobia</taxon>
        <taxon>Methanomicrobiales</taxon>
        <taxon>Methanospirillaceae</taxon>
        <taxon>Methanospirillum</taxon>
    </lineage>
</organism>
<proteinExistence type="predicted"/>
<dbReference type="Pfam" id="PF04055">
    <property type="entry name" value="Radical_SAM"/>
    <property type="match status" value="1"/>
</dbReference>
<feature type="binding site" evidence="8">
    <location>
        <position position="297"/>
    </location>
    <ligand>
        <name>(3R)-3-methyl-D-ornithine</name>
        <dbReference type="ChEBI" id="CHEBI:64642"/>
    </ligand>
</feature>
<dbReference type="SFLD" id="SFLDF00293">
    <property type="entry name" value="((2_3_4_5-tetrahydroxypentyl)a"/>
    <property type="match status" value="1"/>
</dbReference>
<dbReference type="NCBIfam" id="NF005609">
    <property type="entry name" value="PRK07360.1"/>
    <property type="match status" value="1"/>
</dbReference>